<dbReference type="AlphaFoldDB" id="A0A239LWB1"/>
<accession>A0A239LWB1</accession>
<proteinExistence type="predicted"/>
<gene>
    <name evidence="1" type="ORF">SAMN05216252_12181</name>
</gene>
<evidence type="ECO:0000313" key="1">
    <source>
        <dbReference type="EMBL" id="SNT33914.1"/>
    </source>
</evidence>
<reference evidence="1 2" key="1">
    <citation type="submission" date="2017-06" db="EMBL/GenBank/DDBJ databases">
        <authorList>
            <person name="Kim H.J."/>
            <person name="Triplett B.A."/>
        </authorList>
    </citation>
    <scope>NUCLEOTIDE SEQUENCE [LARGE SCALE GENOMIC DNA]</scope>
    <source>
        <strain evidence="1 2">CGMCC 4.1858</strain>
    </source>
</reference>
<dbReference type="EMBL" id="FZOF01000021">
    <property type="protein sequence ID" value="SNT33914.1"/>
    <property type="molecule type" value="Genomic_DNA"/>
</dbReference>
<evidence type="ECO:0000313" key="2">
    <source>
        <dbReference type="Proteomes" id="UP000198280"/>
    </source>
</evidence>
<sequence>MGRLTAETRARNEAAIRAAMDRLLAGAIPPGGGCDLKTLAAEADIRCG</sequence>
<dbReference type="RefSeq" id="WP_179280039.1">
    <property type="nucleotide sequence ID" value="NZ_FZOF01000021.1"/>
</dbReference>
<dbReference type="Proteomes" id="UP000198280">
    <property type="component" value="Unassembled WGS sequence"/>
</dbReference>
<keyword evidence="2" id="KW-1185">Reference proteome</keyword>
<name>A0A239LWB1_9ACTN</name>
<organism evidence="1 2">
    <name type="scientific">Actinacidiphila glaucinigra</name>
    <dbReference type="NCBI Taxonomy" id="235986"/>
    <lineage>
        <taxon>Bacteria</taxon>
        <taxon>Bacillati</taxon>
        <taxon>Actinomycetota</taxon>
        <taxon>Actinomycetes</taxon>
        <taxon>Kitasatosporales</taxon>
        <taxon>Streptomycetaceae</taxon>
        <taxon>Actinacidiphila</taxon>
    </lineage>
</organism>
<protein>
    <submittedName>
        <fullName evidence="1">Uncharacterized protein</fullName>
    </submittedName>
</protein>